<organism evidence="3 4">
    <name type="scientific">Periplaneta americana</name>
    <name type="common">American cockroach</name>
    <name type="synonym">Blatta americana</name>
    <dbReference type="NCBI Taxonomy" id="6978"/>
    <lineage>
        <taxon>Eukaryota</taxon>
        <taxon>Metazoa</taxon>
        <taxon>Ecdysozoa</taxon>
        <taxon>Arthropoda</taxon>
        <taxon>Hexapoda</taxon>
        <taxon>Insecta</taxon>
        <taxon>Pterygota</taxon>
        <taxon>Neoptera</taxon>
        <taxon>Polyneoptera</taxon>
        <taxon>Dictyoptera</taxon>
        <taxon>Blattodea</taxon>
        <taxon>Blattoidea</taxon>
        <taxon>Blattidae</taxon>
        <taxon>Blattinae</taxon>
        <taxon>Periplaneta</taxon>
    </lineage>
</organism>
<dbReference type="PANTHER" id="PTHR12271:SF66">
    <property type="entry name" value="TERMINAL URIDYLYLTRANSFERASE TAILOR"/>
    <property type="match status" value="1"/>
</dbReference>
<protein>
    <recommendedName>
        <fullName evidence="2">C2H2-type domain-containing protein</fullName>
    </recommendedName>
</protein>
<dbReference type="InterPro" id="IPR003604">
    <property type="entry name" value="Matrin/U1-like-C_Znf_C2H2"/>
</dbReference>
<feature type="region of interest" description="Disordered" evidence="1">
    <location>
        <begin position="197"/>
        <end position="219"/>
    </location>
</feature>
<feature type="domain" description="C2H2-type" evidence="2">
    <location>
        <begin position="144"/>
        <end position="166"/>
    </location>
</feature>
<dbReference type="SMART" id="SM00355">
    <property type="entry name" value="ZnF_C2H2"/>
    <property type="match status" value="5"/>
</dbReference>
<proteinExistence type="predicted"/>
<dbReference type="SUPFAM" id="SSF81301">
    <property type="entry name" value="Nucleotidyltransferase"/>
    <property type="match status" value="1"/>
</dbReference>
<dbReference type="Gene3D" id="3.30.460.10">
    <property type="entry name" value="Beta Polymerase, domain 2"/>
    <property type="match status" value="1"/>
</dbReference>
<gene>
    <name evidence="3" type="ORF">ANN_21619</name>
</gene>
<dbReference type="InterPro" id="IPR036236">
    <property type="entry name" value="Znf_C2H2_sf"/>
</dbReference>
<dbReference type="InterPro" id="IPR043519">
    <property type="entry name" value="NT_sf"/>
</dbReference>
<feature type="region of interest" description="Disordered" evidence="1">
    <location>
        <begin position="628"/>
        <end position="660"/>
    </location>
</feature>
<dbReference type="InterPro" id="IPR013087">
    <property type="entry name" value="Znf_C2H2_type"/>
</dbReference>
<accession>A0ABQ8S6R1</accession>
<dbReference type="Proteomes" id="UP001148838">
    <property type="component" value="Unassembled WGS sequence"/>
</dbReference>
<keyword evidence="4" id="KW-1185">Reference proteome</keyword>
<dbReference type="InterPro" id="IPR054708">
    <property type="entry name" value="MTPAP-like_central"/>
</dbReference>
<dbReference type="InterPro" id="IPR035979">
    <property type="entry name" value="RBD_domain_sf"/>
</dbReference>
<dbReference type="SUPFAM" id="SSF57667">
    <property type="entry name" value="beta-beta-alpha zinc fingers"/>
    <property type="match status" value="1"/>
</dbReference>
<dbReference type="PANTHER" id="PTHR12271">
    <property type="entry name" value="POLY A POLYMERASE CID PAP -RELATED"/>
    <property type="match status" value="1"/>
</dbReference>
<feature type="region of interest" description="Disordered" evidence="1">
    <location>
        <begin position="101"/>
        <end position="120"/>
    </location>
</feature>
<dbReference type="SUPFAM" id="SSF81631">
    <property type="entry name" value="PAP/OAS1 substrate-binding domain"/>
    <property type="match status" value="1"/>
</dbReference>
<dbReference type="PROSITE" id="PS00028">
    <property type="entry name" value="ZINC_FINGER_C2H2_1"/>
    <property type="match status" value="1"/>
</dbReference>
<reference evidence="3 4" key="1">
    <citation type="journal article" date="2022" name="Allergy">
        <title>Genome assembly and annotation of Periplaneta americana reveal a comprehensive cockroach allergen profile.</title>
        <authorList>
            <person name="Wang L."/>
            <person name="Xiong Q."/>
            <person name="Saelim N."/>
            <person name="Wang L."/>
            <person name="Nong W."/>
            <person name="Wan A.T."/>
            <person name="Shi M."/>
            <person name="Liu X."/>
            <person name="Cao Q."/>
            <person name="Hui J.H.L."/>
            <person name="Sookrung N."/>
            <person name="Leung T.F."/>
            <person name="Tungtrongchitr A."/>
            <person name="Tsui S.K.W."/>
        </authorList>
    </citation>
    <scope>NUCLEOTIDE SEQUENCE [LARGE SCALE GENOMIC DNA]</scope>
    <source>
        <strain evidence="3">PWHHKU_190912</strain>
    </source>
</reference>
<dbReference type="Gene3D" id="1.10.1410.10">
    <property type="match status" value="1"/>
</dbReference>
<evidence type="ECO:0000256" key="1">
    <source>
        <dbReference type="SAM" id="MobiDB-lite"/>
    </source>
</evidence>
<dbReference type="CDD" id="cd05402">
    <property type="entry name" value="NT_PAP_TUTase"/>
    <property type="match status" value="1"/>
</dbReference>
<sequence>MDVIQTELQNLMISRVEDACEDTEVKSNVSSSDSSQTLNMVTNDSKTNNSFCTDDKFFRHKASEDVSSLHPVSHNPTSTLNCDWEMSSYCHRNGQNDNILQESSESEEEEHTENKNDKSYELTKQYKKYNHVGHVVIKNSKAKCHLCNKDLPNVKNIDEHIKGSRHQKALAALQRALHTGKIKKANPSFSKEISSLVQNNGEAQTEKERSQENSDCLQDTNSVGSVDNICDEGYDVACGNDMQELEESYDLDEIKEGGQDSDEQNTEFQNIVSLGNNKFRCTVCQALLIGSVSVERHVIGKKHIKNLSITAVNIELLWKKVRELEGGKKNNIHMISLNNFRCTLCLKKIDVASVVSHVQGSIHQMKLGLTNQKKNANRKQAQTPPNIQSIWEEIFKAEGGRLSNIYLSSGKIFHCRPCGTQMAESDVLSHVIGESHQTAIMATETKEMNESLMRVANDIWQNLHASARTHEVFFKLDTSKTLYCTCCGVVLAFVAQNVLDHIRGKAHMNTSVKIMMSSPSQNKDDCETMRSESMQSNMHSGNAQEALVKALIPKERETPEEEEYVFHCLICDFEVESEDVWYEHTSSSNHYTNVAKLPQGKRLISYKCPFCNTALFCIASDKEKHNCPKKQITRKSEHVSKNTRQTPSENPQQEEQMDSVPRITVTGFAKGVGMEPLYSFFKEFGTVSFIAVTGDSAVIEFIERDAVRKTQENPLVLGSTTLTVKPLTHFDHMVPEPSIVLHESITSVFASMENFDKELNALNKMTSSVSNPAQSRKVCQFLEATFASLFPGCKALPFGSRVSGLAFPDSDMDIFLDTGGMYDGRQRQEAVVQELIVQVIENALKDLPDCENIEAVPKARTPIVRFYHKPSRMQCDLAFRHGLGCENTKLIRFYLSLDPRVKSLIIFLKQWANVHGLIGPCNITNYALTWLVIFYLQQASGFGLPPVEYLMKLHNGTMKTIAGWDRSFCTNKSLLPPIRSQQTVFQLLRGFFRHYQDFDFSKNVVCPLIGIPISKSFFVGDIHSLPRSMDSYVYRVSRNKHAERFRTQCSMCVQDPFDLSHNLTKGTPSAILKKFKILCGLSADICHKMLN</sequence>
<dbReference type="SUPFAM" id="SSF54928">
    <property type="entry name" value="RNA-binding domain, RBD"/>
    <property type="match status" value="1"/>
</dbReference>
<comment type="caution">
    <text evidence="3">The sequence shown here is derived from an EMBL/GenBank/DDBJ whole genome shotgun (WGS) entry which is preliminary data.</text>
</comment>
<dbReference type="SMART" id="SM00451">
    <property type="entry name" value="ZnF_U1"/>
    <property type="match status" value="6"/>
</dbReference>
<evidence type="ECO:0000259" key="2">
    <source>
        <dbReference type="PROSITE" id="PS00028"/>
    </source>
</evidence>
<dbReference type="EMBL" id="JAJSOF020000033">
    <property type="protein sequence ID" value="KAJ4429450.1"/>
    <property type="molecule type" value="Genomic_DNA"/>
</dbReference>
<evidence type="ECO:0000313" key="4">
    <source>
        <dbReference type="Proteomes" id="UP001148838"/>
    </source>
</evidence>
<evidence type="ECO:0000313" key="3">
    <source>
        <dbReference type="EMBL" id="KAJ4429450.1"/>
    </source>
</evidence>
<feature type="compositionally biased region" description="Polar residues" evidence="1">
    <location>
        <begin position="642"/>
        <end position="654"/>
    </location>
</feature>
<name>A0ABQ8S6R1_PERAM</name>
<dbReference type="Pfam" id="PF22600">
    <property type="entry name" value="MTPAP-like_central"/>
    <property type="match status" value="1"/>
</dbReference>